<protein>
    <recommendedName>
        <fullName evidence="3">DUF8017 domain-containing protein</fullName>
    </recommendedName>
</protein>
<accession>A0A372M9Z3</accession>
<feature type="region of interest" description="Disordered" evidence="1">
    <location>
        <begin position="139"/>
        <end position="169"/>
    </location>
</feature>
<name>A0A372M9Z3_9ACTN</name>
<reference evidence="4 5" key="1">
    <citation type="submission" date="2018-08" db="EMBL/GenBank/DDBJ databases">
        <title>Isolation, diversity and antifungal activity of Actinobacteria from wheat.</title>
        <authorList>
            <person name="Han C."/>
        </authorList>
    </citation>
    <scope>NUCLEOTIDE SEQUENCE [LARGE SCALE GENOMIC DNA]</scope>
    <source>
        <strain evidence="4 5">NEAU-YY421</strain>
    </source>
</reference>
<proteinExistence type="predicted"/>
<keyword evidence="2" id="KW-1133">Transmembrane helix</keyword>
<comment type="caution">
    <text evidence="4">The sequence shown here is derived from an EMBL/GenBank/DDBJ whole genome shotgun (WGS) entry which is preliminary data.</text>
</comment>
<feature type="transmembrane region" description="Helical" evidence="2">
    <location>
        <begin position="20"/>
        <end position="41"/>
    </location>
</feature>
<evidence type="ECO:0000256" key="2">
    <source>
        <dbReference type="SAM" id="Phobius"/>
    </source>
</evidence>
<feature type="compositionally biased region" description="Low complexity" evidence="1">
    <location>
        <begin position="155"/>
        <end position="168"/>
    </location>
</feature>
<keyword evidence="2" id="KW-0812">Transmembrane</keyword>
<feature type="region of interest" description="Disordered" evidence="1">
    <location>
        <begin position="198"/>
        <end position="224"/>
    </location>
</feature>
<sequence>MWQSQQSPEPSRSPRNRTTIVAVAAATVVVVAAAVTGFLVLGDDGGDADRRADGKPTPQASVSADDTDRSGTKGGSGPQISGWKTVVNAKRGISFDVPPSWAVKSPDWVSYVAEDDDPDEKPLVAMMGPAVLKAKWCSSDDDKDGTEEHTELASTGTTGNNGAKNTAEAAEDTAKNWVYGAYTQPDRTHLELGRAEPYRTKSGLEGSLATVTSSGAPAEGKCDSDGKATTFAFENAEGDFVSWSLIGAHGVPDEVSDATVRKILSTVRLLEEGDGRR</sequence>
<evidence type="ECO:0000256" key="1">
    <source>
        <dbReference type="SAM" id="MobiDB-lite"/>
    </source>
</evidence>
<evidence type="ECO:0000313" key="5">
    <source>
        <dbReference type="Proteomes" id="UP000263094"/>
    </source>
</evidence>
<dbReference type="AlphaFoldDB" id="A0A372M9Z3"/>
<dbReference type="Pfam" id="PF26056">
    <property type="entry name" value="DUF8017"/>
    <property type="match status" value="1"/>
</dbReference>
<dbReference type="Proteomes" id="UP000263094">
    <property type="component" value="Unassembled WGS sequence"/>
</dbReference>
<keyword evidence="5" id="KW-1185">Reference proteome</keyword>
<feature type="domain" description="DUF8017" evidence="3">
    <location>
        <begin position="78"/>
        <end position="271"/>
    </location>
</feature>
<keyword evidence="2" id="KW-0472">Membrane</keyword>
<dbReference type="RefSeq" id="WP_128554811.1">
    <property type="nucleotide sequence ID" value="NZ_QUAK01000025.1"/>
</dbReference>
<organism evidence="4 5">
    <name type="scientific">Streptomyces triticagri</name>
    <dbReference type="NCBI Taxonomy" id="2293568"/>
    <lineage>
        <taxon>Bacteria</taxon>
        <taxon>Bacillati</taxon>
        <taxon>Actinomycetota</taxon>
        <taxon>Actinomycetes</taxon>
        <taxon>Kitasatosporales</taxon>
        <taxon>Streptomycetaceae</taxon>
        <taxon>Streptomyces</taxon>
    </lineage>
</organism>
<evidence type="ECO:0000313" key="4">
    <source>
        <dbReference type="EMBL" id="RFU87764.1"/>
    </source>
</evidence>
<dbReference type="InterPro" id="IPR058330">
    <property type="entry name" value="DUF8017"/>
</dbReference>
<dbReference type="EMBL" id="QUAK01000025">
    <property type="protein sequence ID" value="RFU87764.1"/>
    <property type="molecule type" value="Genomic_DNA"/>
</dbReference>
<dbReference type="OrthoDB" id="3614545at2"/>
<feature type="region of interest" description="Disordered" evidence="1">
    <location>
        <begin position="43"/>
        <end position="83"/>
    </location>
</feature>
<gene>
    <name evidence="4" type="ORF">DY218_05790</name>
</gene>
<evidence type="ECO:0000259" key="3">
    <source>
        <dbReference type="Pfam" id="PF26056"/>
    </source>
</evidence>